<feature type="transmembrane region" description="Helical" evidence="8">
    <location>
        <begin position="938"/>
        <end position="963"/>
    </location>
</feature>
<sequence>MPRWQCGRHATGTERAPVNPSRPFILRPVATSLLAIAILLVGLFGYRFLSLSALPEVDFPTIEVVTAYPGAGPQVVASTITSPLERQLGQMPGLAQMSSTSAIGTSTITLRFELALPLDVAEQEVQAAINAASPGLPTDIAHPPIYRKVNPADTPVMTLALTSPTLSLRTLRELADTRLVPKLSQVTGVGLVSLDGGQQPAVVVQADPVRLRSHGLTLDDVRNAIRDANSNQAKGSLDGATRSSEIAISEPIDSPEAFERLTVAHRDGAVVRLGDVAHVAEGAENARLGAWSNDKPAIILRIRRQPGANVVEVVDRVRQLLPALQATLPAAADIDTLSDRTESVRAAVHDVQVELVFAVILVVLVIFLFLGSGTATIIPGVVVPLSLIGTFAVMYLAGFSINNLTLMALIVATGFMVDDAIVMIENIARYIEAGERPLAAALKGSRQIAFTVVSLTVSLVAVLIPLLFMGGLVGRLFREFAVTLAVAILISGVVSLTLTPMMCARMLRKVPEQRQSAFSRRGKAWLDRVLASYARGLDWVLARQTLTLAGVGLMMVLAVVLYVVIPRGLFPAQDSGDIQGISEAPASISFAAMGERQQALVRAISADPAVASIASSIGVGEGGTTLNSGQLLIHLKPLAHRDRVPKVMARLADAAARVEGIRLYMQPVPDLTIDDRVSRGQYQFSVSSTDPAQLGPWVSRAVGPLRDSRKLVDVASDQQDHGLEAYINVDHDMANRYGVTSAAVGDALYNAFGQRQVGTLLTSSSPRRVILEAKAAGGDAADAMNGIYLAGQGAAANADADPNDPASSLIPLASFATVSERAAPLLVTRIDQLPAASVSFNLAPGVALGTAMHEIDKVHAGLNMPASAQVKWEGSAEAFRVSREGQPWLILATLITVYIVLGVLYESYIHPLTILSTLPSAGIGALLALLIGGFELDVISLIGVILLIGIVQKNAIMLIDFAVEAQRCDRLSARDAIVQACMLRFRPILMTTLAAMLGALPLMLGGGMGAELRHPLGVGIFWGLAVSQVLTLFTTPVIYLAFERVFLARGRRA</sequence>
<evidence type="ECO:0000256" key="5">
    <source>
        <dbReference type="ARBA" id="ARBA00022692"/>
    </source>
</evidence>
<comment type="subcellular location">
    <subcellularLocation>
        <location evidence="1">Cell inner membrane</location>
        <topology evidence="1">Multi-pass membrane protein</topology>
    </subcellularLocation>
</comment>
<dbReference type="GO" id="GO:0005886">
    <property type="term" value="C:plasma membrane"/>
    <property type="evidence" value="ECO:0007669"/>
    <property type="project" value="UniProtKB-SubCell"/>
</dbReference>
<dbReference type="Gene3D" id="3.30.70.1320">
    <property type="entry name" value="Multidrug efflux transporter AcrB pore domain like"/>
    <property type="match status" value="1"/>
</dbReference>
<feature type="transmembrane region" description="Helical" evidence="8">
    <location>
        <begin position="912"/>
        <end position="932"/>
    </location>
</feature>
<dbReference type="EMBL" id="CP041046">
    <property type="protein sequence ID" value="QDE39414.1"/>
    <property type="molecule type" value="Genomic_DNA"/>
</dbReference>
<feature type="transmembrane region" description="Helical" evidence="8">
    <location>
        <begin position="983"/>
        <end position="1004"/>
    </location>
</feature>
<gene>
    <name evidence="9" type="ORF">FIV34_09450</name>
</gene>
<evidence type="ECO:0000256" key="8">
    <source>
        <dbReference type="SAM" id="Phobius"/>
    </source>
</evidence>
<dbReference type="PANTHER" id="PTHR32063">
    <property type="match status" value="1"/>
</dbReference>
<keyword evidence="6 8" id="KW-1133">Transmembrane helix</keyword>
<dbReference type="PANTHER" id="PTHR32063:SF21">
    <property type="entry name" value="MULTIDRUG RESISTANCE PROTEIN MDTB"/>
    <property type="match status" value="1"/>
</dbReference>
<keyword evidence="7 8" id="KW-0472">Membrane</keyword>
<evidence type="ECO:0000313" key="9">
    <source>
        <dbReference type="EMBL" id="QDE39414.1"/>
    </source>
</evidence>
<organism evidence="9 10">
    <name type="scientific">Luteibacter pinisoli</name>
    <dbReference type="NCBI Taxonomy" id="2589080"/>
    <lineage>
        <taxon>Bacteria</taxon>
        <taxon>Pseudomonadati</taxon>
        <taxon>Pseudomonadota</taxon>
        <taxon>Gammaproteobacteria</taxon>
        <taxon>Lysobacterales</taxon>
        <taxon>Rhodanobacteraceae</taxon>
        <taxon>Luteibacter</taxon>
    </lineage>
</organism>
<evidence type="ECO:0000256" key="1">
    <source>
        <dbReference type="ARBA" id="ARBA00004429"/>
    </source>
</evidence>
<dbReference type="InterPro" id="IPR001036">
    <property type="entry name" value="Acrflvin-R"/>
</dbReference>
<accession>A0A4Y5Z2Z8</accession>
<dbReference type="Proteomes" id="UP000316093">
    <property type="component" value="Chromosome"/>
</dbReference>
<evidence type="ECO:0000256" key="7">
    <source>
        <dbReference type="ARBA" id="ARBA00023136"/>
    </source>
</evidence>
<feature type="transmembrane region" description="Helical" evidence="8">
    <location>
        <begin position="448"/>
        <end position="468"/>
    </location>
</feature>
<feature type="transmembrane region" description="Helical" evidence="8">
    <location>
        <begin position="351"/>
        <end position="370"/>
    </location>
</feature>
<dbReference type="KEGG" id="lpy:FIV34_09450"/>
<dbReference type="Gene3D" id="1.20.1640.10">
    <property type="entry name" value="Multidrug efflux transporter AcrB transmembrane domain"/>
    <property type="match status" value="2"/>
</dbReference>
<dbReference type="SUPFAM" id="SSF82866">
    <property type="entry name" value="Multidrug efflux transporter AcrB transmembrane domain"/>
    <property type="match status" value="2"/>
</dbReference>
<name>A0A4Y5Z2Z8_9GAMM</name>
<feature type="transmembrane region" description="Helical" evidence="8">
    <location>
        <begin position="480"/>
        <end position="499"/>
    </location>
</feature>
<protein>
    <submittedName>
        <fullName evidence="9">Multidrug transporter subunit MdtC</fullName>
    </submittedName>
</protein>
<dbReference type="Gene3D" id="3.30.2090.10">
    <property type="entry name" value="Multidrug efflux transporter AcrB TolC docking domain, DN and DC subdomains"/>
    <property type="match status" value="2"/>
</dbReference>
<feature type="transmembrane region" description="Helical" evidence="8">
    <location>
        <begin position="888"/>
        <end position="905"/>
    </location>
</feature>
<keyword evidence="4" id="KW-0997">Cell inner membrane</keyword>
<feature type="transmembrane region" description="Helical" evidence="8">
    <location>
        <begin position="545"/>
        <end position="565"/>
    </location>
</feature>
<dbReference type="AlphaFoldDB" id="A0A4Y5Z2Z8"/>
<proteinExistence type="predicted"/>
<keyword evidence="5 8" id="KW-0812">Transmembrane</keyword>
<dbReference type="SUPFAM" id="SSF82714">
    <property type="entry name" value="Multidrug efflux transporter AcrB TolC docking domain, DN and DC subdomains"/>
    <property type="match status" value="2"/>
</dbReference>
<evidence type="ECO:0000256" key="4">
    <source>
        <dbReference type="ARBA" id="ARBA00022519"/>
    </source>
</evidence>
<reference evidence="9 10" key="1">
    <citation type="submission" date="2019-06" db="EMBL/GenBank/DDBJ databases">
        <title>A complete genome sequence for Luteibacter pinisoli MAH-14.</title>
        <authorList>
            <person name="Baltrus D.A."/>
        </authorList>
    </citation>
    <scope>NUCLEOTIDE SEQUENCE [LARGE SCALE GENOMIC DNA]</scope>
    <source>
        <strain evidence="9 10">MAH-14</strain>
    </source>
</reference>
<dbReference type="Gene3D" id="3.30.70.1430">
    <property type="entry name" value="Multidrug efflux transporter AcrB pore domain"/>
    <property type="match status" value="2"/>
</dbReference>
<evidence type="ECO:0000256" key="6">
    <source>
        <dbReference type="ARBA" id="ARBA00022989"/>
    </source>
</evidence>
<dbReference type="OrthoDB" id="9759330at2"/>
<evidence type="ECO:0000313" key="10">
    <source>
        <dbReference type="Proteomes" id="UP000316093"/>
    </source>
</evidence>
<dbReference type="Gene3D" id="3.30.70.1440">
    <property type="entry name" value="Multidrug efflux transporter AcrB pore domain"/>
    <property type="match status" value="1"/>
</dbReference>
<keyword evidence="10" id="KW-1185">Reference proteome</keyword>
<dbReference type="FunFam" id="1.20.1640.10:FF:000001">
    <property type="entry name" value="Efflux pump membrane transporter"/>
    <property type="match status" value="1"/>
</dbReference>
<dbReference type="SUPFAM" id="SSF82693">
    <property type="entry name" value="Multidrug efflux transporter AcrB pore domain, PN1, PN2, PC1 and PC2 subdomains"/>
    <property type="match status" value="3"/>
</dbReference>
<dbReference type="GO" id="GO:0042910">
    <property type="term" value="F:xenobiotic transmembrane transporter activity"/>
    <property type="evidence" value="ECO:0007669"/>
    <property type="project" value="TreeGrafter"/>
</dbReference>
<dbReference type="Pfam" id="PF00873">
    <property type="entry name" value="ACR_tran"/>
    <property type="match status" value="1"/>
</dbReference>
<dbReference type="FunFam" id="3.30.70.1430:FF:000001">
    <property type="entry name" value="Efflux pump membrane transporter"/>
    <property type="match status" value="1"/>
</dbReference>
<keyword evidence="2" id="KW-0813">Transport</keyword>
<evidence type="ECO:0000256" key="3">
    <source>
        <dbReference type="ARBA" id="ARBA00022475"/>
    </source>
</evidence>
<dbReference type="InterPro" id="IPR027463">
    <property type="entry name" value="AcrB_DN_DC_subdom"/>
</dbReference>
<keyword evidence="3" id="KW-1003">Cell membrane</keyword>
<evidence type="ECO:0000256" key="2">
    <source>
        <dbReference type="ARBA" id="ARBA00022448"/>
    </source>
</evidence>
<dbReference type="PRINTS" id="PR00702">
    <property type="entry name" value="ACRIFLAVINRP"/>
</dbReference>
<feature type="transmembrane region" description="Helical" evidence="8">
    <location>
        <begin position="1016"/>
        <end position="1042"/>
    </location>
</feature>
<feature type="transmembrane region" description="Helical" evidence="8">
    <location>
        <begin position="24"/>
        <end position="46"/>
    </location>
</feature>